<dbReference type="InterPro" id="IPR051095">
    <property type="entry name" value="Dros_DevTransReg"/>
</dbReference>
<feature type="compositionally biased region" description="Polar residues" evidence="3">
    <location>
        <begin position="181"/>
        <end position="194"/>
    </location>
</feature>
<name>A0ABR1B065_POLSC</name>
<dbReference type="PANTHER" id="PTHR23110:SF106">
    <property type="entry name" value="FI01104P"/>
    <property type="match status" value="1"/>
</dbReference>
<dbReference type="SMART" id="SM00225">
    <property type="entry name" value="BTB"/>
    <property type="match status" value="1"/>
</dbReference>
<organism evidence="5 6">
    <name type="scientific">Polyplax serrata</name>
    <name type="common">Common mouse louse</name>
    <dbReference type="NCBI Taxonomy" id="468196"/>
    <lineage>
        <taxon>Eukaryota</taxon>
        <taxon>Metazoa</taxon>
        <taxon>Ecdysozoa</taxon>
        <taxon>Arthropoda</taxon>
        <taxon>Hexapoda</taxon>
        <taxon>Insecta</taxon>
        <taxon>Pterygota</taxon>
        <taxon>Neoptera</taxon>
        <taxon>Paraneoptera</taxon>
        <taxon>Psocodea</taxon>
        <taxon>Troctomorpha</taxon>
        <taxon>Phthiraptera</taxon>
        <taxon>Anoplura</taxon>
        <taxon>Polyplacidae</taxon>
        <taxon>Polyplax</taxon>
    </lineage>
</organism>
<feature type="compositionally biased region" description="Basic and acidic residues" evidence="3">
    <location>
        <begin position="267"/>
        <end position="276"/>
    </location>
</feature>
<gene>
    <name evidence="5" type="ORF">RUM44_007227</name>
</gene>
<feature type="compositionally biased region" description="Polar residues" evidence="3">
    <location>
        <begin position="150"/>
        <end position="173"/>
    </location>
</feature>
<dbReference type="SUPFAM" id="SSF54695">
    <property type="entry name" value="POZ domain"/>
    <property type="match status" value="1"/>
</dbReference>
<dbReference type="PANTHER" id="PTHR23110">
    <property type="entry name" value="BTB DOMAIN TRANSCRIPTION FACTOR"/>
    <property type="match status" value="1"/>
</dbReference>
<dbReference type="InterPro" id="IPR011333">
    <property type="entry name" value="SKP1/BTB/POZ_sf"/>
</dbReference>
<comment type="subcellular location">
    <subcellularLocation>
        <location evidence="1">Nucleus</location>
    </subcellularLocation>
</comment>
<feature type="compositionally biased region" description="Polar residues" evidence="3">
    <location>
        <begin position="253"/>
        <end position="266"/>
    </location>
</feature>
<accession>A0ABR1B065</accession>
<dbReference type="Pfam" id="PF00651">
    <property type="entry name" value="BTB"/>
    <property type="match status" value="1"/>
</dbReference>
<feature type="domain" description="BTB" evidence="4">
    <location>
        <begin position="32"/>
        <end position="97"/>
    </location>
</feature>
<comment type="caution">
    <text evidence="5">The sequence shown here is derived from an EMBL/GenBank/DDBJ whole genome shotgun (WGS) entry which is preliminary data.</text>
</comment>
<dbReference type="InterPro" id="IPR000210">
    <property type="entry name" value="BTB/POZ_dom"/>
</dbReference>
<dbReference type="PROSITE" id="PS50097">
    <property type="entry name" value="BTB"/>
    <property type="match status" value="1"/>
</dbReference>
<evidence type="ECO:0000256" key="1">
    <source>
        <dbReference type="ARBA" id="ARBA00004123"/>
    </source>
</evidence>
<dbReference type="Gene3D" id="3.30.710.10">
    <property type="entry name" value="Potassium Channel Kv1.1, Chain A"/>
    <property type="match status" value="1"/>
</dbReference>
<feature type="region of interest" description="Disordered" evidence="3">
    <location>
        <begin position="150"/>
        <end position="200"/>
    </location>
</feature>
<evidence type="ECO:0000256" key="2">
    <source>
        <dbReference type="ARBA" id="ARBA00023242"/>
    </source>
</evidence>
<evidence type="ECO:0000259" key="4">
    <source>
        <dbReference type="PROSITE" id="PS50097"/>
    </source>
</evidence>
<protein>
    <recommendedName>
        <fullName evidence="4">BTB domain-containing protein</fullName>
    </recommendedName>
</protein>
<dbReference type="Proteomes" id="UP001359485">
    <property type="component" value="Unassembled WGS sequence"/>
</dbReference>
<evidence type="ECO:0000256" key="3">
    <source>
        <dbReference type="SAM" id="MobiDB-lite"/>
    </source>
</evidence>
<keyword evidence="2" id="KW-0539">Nucleus</keyword>
<dbReference type="CDD" id="cd18315">
    <property type="entry name" value="BTB_POZ_BAB-like"/>
    <property type="match status" value="1"/>
</dbReference>
<sequence length="365" mass="41418">METNQQFSLRWNNYVQHITCAFDNLRSDEDLVDVTLSCEGRKILAHKMLLSACSTYFKNVFKENPCKHPVIIFRNVKFEDLVAIVDFMYHGEVNVEQEQLSSFLTTAEMLAVQGLTDGTGPAKENFKEENRRKQFSLLESSLLGSVHEPVTNNRQNHQQKPQSRSNISHSSTPGLLPGFFNQPQSNRPSTPTLNNKKRKFSPVKVVNSITNKESGDSEIKQTNKKKLIREEMESMEVPIVPKVEVNDFDDNDSSYSEQESATMDISQHTEKNQEKDNVEMFSTNSRDSPYPATKQEGVPASEIDKGISPVPEQAMLKPGPSGNVDTLQASLRKHFEKEWMPRGEVRRLLGSDKNALPYPHLNFDV</sequence>
<evidence type="ECO:0000313" key="5">
    <source>
        <dbReference type="EMBL" id="KAK6632196.1"/>
    </source>
</evidence>
<dbReference type="EMBL" id="JAWJWF010000005">
    <property type="protein sequence ID" value="KAK6632196.1"/>
    <property type="molecule type" value="Genomic_DNA"/>
</dbReference>
<proteinExistence type="predicted"/>
<evidence type="ECO:0000313" key="6">
    <source>
        <dbReference type="Proteomes" id="UP001359485"/>
    </source>
</evidence>
<feature type="region of interest" description="Disordered" evidence="3">
    <location>
        <begin position="246"/>
        <end position="276"/>
    </location>
</feature>
<reference evidence="5 6" key="1">
    <citation type="submission" date="2023-09" db="EMBL/GenBank/DDBJ databases">
        <title>Genomes of two closely related lineages of the louse Polyplax serrata with different host specificities.</title>
        <authorList>
            <person name="Martinu J."/>
            <person name="Tarabai H."/>
            <person name="Stefka J."/>
            <person name="Hypsa V."/>
        </authorList>
    </citation>
    <scope>NUCLEOTIDE SEQUENCE [LARGE SCALE GENOMIC DNA]</scope>
    <source>
        <strain evidence="5">98ZLc_SE</strain>
    </source>
</reference>
<keyword evidence="6" id="KW-1185">Reference proteome</keyword>